<evidence type="ECO:0000313" key="3">
    <source>
        <dbReference type="EMBL" id="CAF2109794.1"/>
    </source>
</evidence>
<dbReference type="EMBL" id="CAJNRG010009066">
    <property type="protein sequence ID" value="CAF2109794.1"/>
    <property type="molecule type" value="Genomic_DNA"/>
</dbReference>
<dbReference type="Proteomes" id="UP000663866">
    <property type="component" value="Unassembled WGS sequence"/>
</dbReference>
<feature type="transmembrane region" description="Helical" evidence="1">
    <location>
        <begin position="12"/>
        <end position="31"/>
    </location>
</feature>
<accession>A0A819NBZ0</accession>
<dbReference type="Proteomes" id="UP000681720">
    <property type="component" value="Unassembled WGS sequence"/>
</dbReference>
<keyword evidence="1" id="KW-1133">Transmembrane helix</keyword>
<dbReference type="EMBL" id="CAJOBJ010010660">
    <property type="protein sequence ID" value="CAF4155341.1"/>
    <property type="molecule type" value="Genomic_DNA"/>
</dbReference>
<dbReference type="Proteomes" id="UP000663842">
    <property type="component" value="Unassembled WGS sequence"/>
</dbReference>
<gene>
    <name evidence="6" type="ORF">GIL414_LOCUS19708</name>
    <name evidence="5" type="ORF">OVN521_LOCUS14664</name>
    <name evidence="4" type="ORF">UXM345_LOCUS10067</name>
    <name evidence="2" type="ORF">WKI299_LOCUS8713</name>
    <name evidence="3" type="ORF">XDN619_LOCUS20516</name>
</gene>
<evidence type="ECO:0000313" key="4">
    <source>
        <dbReference type="EMBL" id="CAF3892208.1"/>
    </source>
</evidence>
<dbReference type="Proteomes" id="UP000663856">
    <property type="component" value="Unassembled WGS sequence"/>
</dbReference>
<proteinExistence type="predicted"/>
<comment type="caution">
    <text evidence="5">The sequence shown here is derived from an EMBL/GenBank/DDBJ whole genome shotgun (WGS) entry which is preliminary data.</text>
</comment>
<evidence type="ECO:0000313" key="7">
    <source>
        <dbReference type="Proteomes" id="UP000663866"/>
    </source>
</evidence>
<organism evidence="5 7">
    <name type="scientific">Rotaria magnacalcarata</name>
    <dbReference type="NCBI Taxonomy" id="392030"/>
    <lineage>
        <taxon>Eukaryota</taxon>
        <taxon>Metazoa</taxon>
        <taxon>Spiralia</taxon>
        <taxon>Gnathifera</taxon>
        <taxon>Rotifera</taxon>
        <taxon>Eurotatoria</taxon>
        <taxon>Bdelloidea</taxon>
        <taxon>Philodinida</taxon>
        <taxon>Philodinidae</taxon>
        <taxon>Rotaria</taxon>
    </lineage>
</organism>
<dbReference type="Proteomes" id="UP000663887">
    <property type="component" value="Unassembled WGS sequence"/>
</dbReference>
<evidence type="ECO:0000256" key="1">
    <source>
        <dbReference type="SAM" id="Phobius"/>
    </source>
</evidence>
<dbReference type="EMBL" id="CAJOBG010002251">
    <property type="protein sequence ID" value="CAF3994155.1"/>
    <property type="molecule type" value="Genomic_DNA"/>
</dbReference>
<dbReference type="EMBL" id="CAJOBF010000942">
    <property type="protein sequence ID" value="CAF3892208.1"/>
    <property type="molecule type" value="Genomic_DNA"/>
</dbReference>
<name>A0A819NBZ0_9BILA</name>
<sequence length="91" mass="10385">MRRDLKIVRRIVLINSQLAAVDIPSVIFILITPIRPDLSSNKWMRLLLLNANTALSAMIIILFWITPNLRESLIECVNKAKQYLPSSGNRV</sequence>
<evidence type="ECO:0000313" key="5">
    <source>
        <dbReference type="EMBL" id="CAF3994155.1"/>
    </source>
</evidence>
<protein>
    <submittedName>
        <fullName evidence="5">Uncharacterized protein</fullName>
    </submittedName>
</protein>
<keyword evidence="1" id="KW-0812">Transmembrane</keyword>
<feature type="transmembrane region" description="Helical" evidence="1">
    <location>
        <begin position="43"/>
        <end position="65"/>
    </location>
</feature>
<dbReference type="AlphaFoldDB" id="A0A819NBZ0"/>
<reference evidence="5" key="1">
    <citation type="submission" date="2021-02" db="EMBL/GenBank/DDBJ databases">
        <authorList>
            <person name="Nowell W R."/>
        </authorList>
    </citation>
    <scope>NUCLEOTIDE SEQUENCE</scope>
</reference>
<evidence type="ECO:0000313" key="2">
    <source>
        <dbReference type="EMBL" id="CAF2043334.1"/>
    </source>
</evidence>
<keyword evidence="7" id="KW-1185">Reference proteome</keyword>
<dbReference type="EMBL" id="CAJNRF010002815">
    <property type="protein sequence ID" value="CAF2043334.1"/>
    <property type="molecule type" value="Genomic_DNA"/>
</dbReference>
<evidence type="ECO:0000313" key="6">
    <source>
        <dbReference type="EMBL" id="CAF4155341.1"/>
    </source>
</evidence>
<keyword evidence="1" id="KW-0472">Membrane</keyword>